<feature type="compositionally biased region" description="Basic residues" evidence="1">
    <location>
        <begin position="227"/>
        <end position="237"/>
    </location>
</feature>
<keyword evidence="3" id="KW-1185">Reference proteome</keyword>
<evidence type="ECO:0000313" key="3">
    <source>
        <dbReference type="Proteomes" id="UP001600888"/>
    </source>
</evidence>
<name>A0ABR4FCY1_9PEZI</name>
<dbReference type="EMBL" id="JBAWTH010000003">
    <property type="protein sequence ID" value="KAL2292405.1"/>
    <property type="molecule type" value="Genomic_DNA"/>
</dbReference>
<gene>
    <name evidence="2" type="ORF">FJTKL_09381</name>
</gene>
<comment type="caution">
    <text evidence="2">The sequence shown here is derived from an EMBL/GenBank/DDBJ whole genome shotgun (WGS) entry which is preliminary data.</text>
</comment>
<evidence type="ECO:0000256" key="1">
    <source>
        <dbReference type="SAM" id="MobiDB-lite"/>
    </source>
</evidence>
<feature type="compositionally biased region" description="Polar residues" evidence="1">
    <location>
        <begin position="60"/>
        <end position="83"/>
    </location>
</feature>
<protein>
    <submittedName>
        <fullName evidence="2">Uncharacterized protein</fullName>
    </submittedName>
</protein>
<proteinExistence type="predicted"/>
<feature type="region of interest" description="Disordered" evidence="1">
    <location>
        <begin position="60"/>
        <end position="113"/>
    </location>
</feature>
<reference evidence="2 3" key="1">
    <citation type="submission" date="2024-03" db="EMBL/GenBank/DDBJ databases">
        <title>A high-quality draft genome sequence of Diaporthe vaccinii, a causative agent of upright dieback and viscid rot disease in cranberry plants.</title>
        <authorList>
            <person name="Sarrasin M."/>
            <person name="Lang B.F."/>
            <person name="Burger G."/>
        </authorList>
    </citation>
    <scope>NUCLEOTIDE SEQUENCE [LARGE SCALE GENOMIC DNA]</scope>
    <source>
        <strain evidence="2 3">IS7</strain>
    </source>
</reference>
<accession>A0ABR4FCY1</accession>
<organism evidence="2 3">
    <name type="scientific">Diaporthe vaccinii</name>
    <dbReference type="NCBI Taxonomy" id="105482"/>
    <lineage>
        <taxon>Eukaryota</taxon>
        <taxon>Fungi</taxon>
        <taxon>Dikarya</taxon>
        <taxon>Ascomycota</taxon>
        <taxon>Pezizomycotina</taxon>
        <taxon>Sordariomycetes</taxon>
        <taxon>Sordariomycetidae</taxon>
        <taxon>Diaporthales</taxon>
        <taxon>Diaporthaceae</taxon>
        <taxon>Diaporthe</taxon>
        <taxon>Diaporthe eres species complex</taxon>
    </lineage>
</organism>
<sequence>MSHSSDDDQPLNFGSDISIKACIQNCLDGECCDCDYHPQNPDESGGQPAAAPYQQLTARESLLSVASSGQGPSQPRQIVQQYQPVRPMNYGSASYAGRGSPPDHAGHDASYASHPASEGGYLTNYSGVFIAPQHPPGFTTQGSSYQEGRDVTPLQESRGWFRDHAGRLCNGMGEHINERGEVIQPAASSVPHSSPRSGLSGDESGRTAPSHRSGSSSHGSGAGSHPGHNHGKKHKSN</sequence>
<feature type="compositionally biased region" description="Low complexity" evidence="1">
    <location>
        <begin position="210"/>
        <end position="226"/>
    </location>
</feature>
<feature type="compositionally biased region" description="Polar residues" evidence="1">
    <location>
        <begin position="186"/>
        <end position="197"/>
    </location>
</feature>
<evidence type="ECO:0000313" key="2">
    <source>
        <dbReference type="EMBL" id="KAL2292405.1"/>
    </source>
</evidence>
<feature type="region of interest" description="Disordered" evidence="1">
    <location>
        <begin position="182"/>
        <end position="237"/>
    </location>
</feature>
<dbReference type="Proteomes" id="UP001600888">
    <property type="component" value="Unassembled WGS sequence"/>
</dbReference>